<feature type="domain" description="Pyrrolo-quinoline quinone repeat" evidence="3">
    <location>
        <begin position="507"/>
        <end position="648"/>
    </location>
</feature>
<dbReference type="EMBL" id="JGDJ01000014">
    <property type="protein sequence ID" value="EXZ31437.1"/>
    <property type="molecule type" value="Genomic_DNA"/>
</dbReference>
<dbReference type="Proteomes" id="UP000022082">
    <property type="component" value="Unassembled WGS sequence"/>
</dbReference>
<dbReference type="InterPro" id="IPR002372">
    <property type="entry name" value="PQQ_rpt_dom"/>
</dbReference>
<dbReference type="PANTHER" id="PTHR34512">
    <property type="entry name" value="CELL SURFACE PROTEIN"/>
    <property type="match status" value="1"/>
</dbReference>
<gene>
    <name evidence="5" type="ORF">M136_4802</name>
</gene>
<dbReference type="Gene3D" id="2.130.10.10">
    <property type="entry name" value="YVTN repeat-like/Quinoprotein amine dehydrogenase"/>
    <property type="match status" value="2"/>
</dbReference>
<keyword evidence="1" id="KW-0732">Signal</keyword>
<evidence type="ECO:0000313" key="5">
    <source>
        <dbReference type="EMBL" id="EXZ31437.1"/>
    </source>
</evidence>
<evidence type="ECO:0000259" key="2">
    <source>
        <dbReference type="Pfam" id="PF00149"/>
    </source>
</evidence>
<dbReference type="SUPFAM" id="SSF50998">
    <property type="entry name" value="Quinoprotein alcohol dehydrogenase-like"/>
    <property type="match status" value="2"/>
</dbReference>
<feature type="chain" id="PRO_5001479651" evidence="1">
    <location>
        <begin position="22"/>
        <end position="818"/>
    </location>
</feature>
<feature type="signal peptide" evidence="1">
    <location>
        <begin position="1"/>
        <end position="21"/>
    </location>
</feature>
<dbReference type="RefSeq" id="WP_032557313.1">
    <property type="nucleotide sequence ID" value="NZ_JGDJ01000014.1"/>
</dbReference>
<dbReference type="InterPro" id="IPR032285">
    <property type="entry name" value="Metallophos_N"/>
</dbReference>
<name>A0A015YHP0_BACFG</name>
<feature type="domain" description="Calcineurin-like phosphoesterase N-terminal" evidence="4">
    <location>
        <begin position="38"/>
        <end position="89"/>
    </location>
</feature>
<evidence type="ECO:0000256" key="1">
    <source>
        <dbReference type="SAM" id="SignalP"/>
    </source>
</evidence>
<dbReference type="InterPro" id="IPR011047">
    <property type="entry name" value="Quinoprotein_ADH-like_sf"/>
</dbReference>
<dbReference type="Gene3D" id="3.60.21.10">
    <property type="match status" value="1"/>
</dbReference>
<dbReference type="PATRIC" id="fig|1339327.3.peg.101"/>
<dbReference type="InterPro" id="IPR015943">
    <property type="entry name" value="WD40/YVTN_repeat-like_dom_sf"/>
</dbReference>
<organism evidence="5 6">
    <name type="scientific">Bacteroides fragilis str. S36L11</name>
    <dbReference type="NCBI Taxonomy" id="1339327"/>
    <lineage>
        <taxon>Bacteria</taxon>
        <taxon>Pseudomonadati</taxon>
        <taxon>Bacteroidota</taxon>
        <taxon>Bacteroidia</taxon>
        <taxon>Bacteroidales</taxon>
        <taxon>Bacteroidaceae</taxon>
        <taxon>Bacteroides</taxon>
    </lineage>
</organism>
<evidence type="ECO:0000259" key="3">
    <source>
        <dbReference type="Pfam" id="PF13360"/>
    </source>
</evidence>
<dbReference type="InterPro" id="IPR029052">
    <property type="entry name" value="Metallo-depent_PP-like"/>
</dbReference>
<dbReference type="InterPro" id="IPR018391">
    <property type="entry name" value="PQQ_b-propeller_rpt"/>
</dbReference>
<accession>A0A015YHP0</accession>
<dbReference type="SUPFAM" id="SSF56300">
    <property type="entry name" value="Metallo-dependent phosphatases"/>
    <property type="match status" value="1"/>
</dbReference>
<dbReference type="InterPro" id="IPR013783">
    <property type="entry name" value="Ig-like_fold"/>
</dbReference>
<dbReference type="PANTHER" id="PTHR34512:SF30">
    <property type="entry name" value="OUTER MEMBRANE PROTEIN ASSEMBLY FACTOR BAMB"/>
    <property type="match status" value="1"/>
</dbReference>
<dbReference type="SMART" id="SM00564">
    <property type="entry name" value="PQQ"/>
    <property type="match status" value="6"/>
</dbReference>
<reference evidence="5 6" key="1">
    <citation type="submission" date="2014-02" db="EMBL/GenBank/DDBJ databases">
        <authorList>
            <person name="Sears C."/>
            <person name="Carroll K."/>
            <person name="Sack B.R."/>
            <person name="Qadri F."/>
            <person name="Myers L.L."/>
            <person name="Chung G.-T."/>
            <person name="Escheverria P."/>
            <person name="Fraser C.M."/>
            <person name="Sadzewicz L."/>
            <person name="Shefchek K.A."/>
            <person name="Tallon L."/>
            <person name="Das S.P."/>
            <person name="Daugherty S."/>
            <person name="Mongodin E.F."/>
        </authorList>
    </citation>
    <scope>NUCLEOTIDE SEQUENCE [LARGE SCALE GENOMIC DNA]</scope>
    <source>
        <strain evidence="5 6">S36L11</strain>
    </source>
</reference>
<dbReference type="Gene3D" id="2.60.40.10">
    <property type="entry name" value="Immunoglobulins"/>
    <property type="match status" value="1"/>
</dbReference>
<protein>
    <submittedName>
        <fullName evidence="5">Calcineurin-like phosphoesterase family protein</fullName>
    </submittedName>
</protein>
<feature type="domain" description="Calcineurin-like phosphoesterase" evidence="2">
    <location>
        <begin position="117"/>
        <end position="289"/>
    </location>
</feature>
<comment type="caution">
    <text evidence="5">The sequence shown here is derived from an EMBL/GenBank/DDBJ whole genome shotgun (WGS) entry which is preliminary data.</text>
</comment>
<evidence type="ECO:0000313" key="6">
    <source>
        <dbReference type="Proteomes" id="UP000022082"/>
    </source>
</evidence>
<dbReference type="AlphaFoldDB" id="A0A015YHP0"/>
<dbReference type="Pfam" id="PF13360">
    <property type="entry name" value="PQQ_2"/>
    <property type="match status" value="1"/>
</dbReference>
<evidence type="ECO:0000259" key="4">
    <source>
        <dbReference type="Pfam" id="PF16371"/>
    </source>
</evidence>
<sequence length="818" mass="89938">MLKLFISMAALFLGVGSSVFAQIEGKVYIDANGNGICDAGERGLKGVCVQDGLNVVKTTDDGHFILPGHKDTRFVTLTVPDGYQASTSHYLSFDGTGKKYELGICKTSVNTGNGYSFVQITDTETSLYGDWIDNLKEYVKTNPTAFIIHTGDICYEAHQDFHGRYLRSVDLGVPTYYCVGNHDLRAGKYGEELWQSHFGPSWYSFNVGNVHYVVTPMLGGDHAPSYRRSDIIRWLKNDLAQTDKGKRIVLFNHDLWFWGDDLLFKDKNGEQIDFADYNLDAMIYGHWHNHYYKQLKSGLHTYCSSTPDKGGIDHGTSCFRIYNADTKGKLSSATRYTYIDGILTSAYPAEGETVSVPDGKMTVRINAYRTISDAKKVTASVERNGRLVSTVTLMPETDWGWSGAVRVSGGKQRLLVTAEFEDGTRLTKRVDYTVTKQPLSVIATSDVWAGLRGNAAHNQLVNDSVSLPLQTNWIQNVGSNIYMCSPIVAQNKVFIGTIDDDKAKKCYVKAYDATTGHLCWTFVTSNSIKNTIAYEDGRIFASDASGMLYAIDAEKGTACWQTQLPVSLLPLLDEGLAVADGVVYAGHAKGTCAVQAVDGKILWQNKAWDGGEGTTSTFTVGAGVLVASAHWNGLFGHDISNGALLWKKRDSKIRFRDGSATFYDGNFYLASCENLYVINPRSGDILKMAETSYEFNSACAPLVTDKYLIVSTSNKGVVAFDRLTFKEVWNYRTGTSLFYTVPYSHNQECTVEVSPVLVGSTVLFGGSDGYLHAVDLNTGAYRGKRALGAPVFSSVAVSGNCLFVADFGGNIYNFKLHN</sequence>
<dbReference type="InterPro" id="IPR004843">
    <property type="entry name" value="Calcineurin-like_PHP"/>
</dbReference>
<dbReference type="GO" id="GO:0016787">
    <property type="term" value="F:hydrolase activity"/>
    <property type="evidence" value="ECO:0007669"/>
    <property type="project" value="InterPro"/>
</dbReference>
<dbReference type="Pfam" id="PF00149">
    <property type="entry name" value="Metallophos"/>
    <property type="match status" value="1"/>
</dbReference>
<dbReference type="Pfam" id="PF16371">
    <property type="entry name" value="MetallophosN"/>
    <property type="match status" value="1"/>
</dbReference>
<proteinExistence type="predicted"/>